<comment type="catalytic activity">
    <reaction evidence="7">
        <text>adenosine + H2O + H(+) = inosine + NH4(+)</text>
        <dbReference type="Rhea" id="RHEA:24408"/>
        <dbReference type="ChEBI" id="CHEBI:15377"/>
        <dbReference type="ChEBI" id="CHEBI:15378"/>
        <dbReference type="ChEBI" id="CHEBI:16335"/>
        <dbReference type="ChEBI" id="CHEBI:17596"/>
        <dbReference type="ChEBI" id="CHEBI:28938"/>
        <dbReference type="EC" id="3.5.4.4"/>
    </reaction>
    <physiologicalReaction direction="left-to-right" evidence="7">
        <dbReference type="Rhea" id="RHEA:24409"/>
    </physiologicalReaction>
</comment>
<accession>A0A2H9TAV1</accession>
<dbReference type="Gene3D" id="3.60.140.10">
    <property type="entry name" value="CNF1/YfiH-like putative cysteine hydrolases"/>
    <property type="match status" value="1"/>
</dbReference>
<comment type="similarity">
    <text evidence="2">Belongs to the purine nucleoside phosphorylase YfiH/LACC1 family.</text>
</comment>
<keyword evidence="3" id="KW-0808">Transferase</keyword>
<comment type="caution">
    <text evidence="10">The sequence shown here is derived from an EMBL/GenBank/DDBJ whole genome shotgun (WGS) entry which is preliminary data.</text>
</comment>
<evidence type="ECO:0000256" key="9">
    <source>
        <dbReference type="ARBA" id="ARBA00049893"/>
    </source>
</evidence>
<keyword evidence="6" id="KW-0862">Zinc</keyword>
<comment type="catalytic activity">
    <reaction evidence="9">
        <text>S-methyl-5'-thioadenosine + phosphate = 5-(methylsulfanyl)-alpha-D-ribose 1-phosphate + adenine</text>
        <dbReference type="Rhea" id="RHEA:11852"/>
        <dbReference type="ChEBI" id="CHEBI:16708"/>
        <dbReference type="ChEBI" id="CHEBI:17509"/>
        <dbReference type="ChEBI" id="CHEBI:43474"/>
        <dbReference type="ChEBI" id="CHEBI:58533"/>
        <dbReference type="EC" id="2.4.2.28"/>
    </reaction>
    <physiologicalReaction direction="left-to-right" evidence="9">
        <dbReference type="Rhea" id="RHEA:11853"/>
    </physiologicalReaction>
</comment>
<comment type="catalytic activity">
    <reaction evidence="1">
        <text>inosine + phosphate = alpha-D-ribose 1-phosphate + hypoxanthine</text>
        <dbReference type="Rhea" id="RHEA:27646"/>
        <dbReference type="ChEBI" id="CHEBI:17368"/>
        <dbReference type="ChEBI" id="CHEBI:17596"/>
        <dbReference type="ChEBI" id="CHEBI:43474"/>
        <dbReference type="ChEBI" id="CHEBI:57720"/>
        <dbReference type="EC" id="2.4.2.1"/>
    </reaction>
    <physiologicalReaction direction="left-to-right" evidence="1">
        <dbReference type="Rhea" id="RHEA:27647"/>
    </physiologicalReaction>
</comment>
<dbReference type="AlphaFoldDB" id="A0A2H9TAV1"/>
<proteinExistence type="inferred from homology"/>
<name>A0A2H9TAV1_9ZZZZ</name>
<sequence length="256" mass="28556">MNTQSKVGQRNDMESYFIPQWPVPSHIRSFVTTRCGGFSQGNYQSFNLGLSSGDNPKDVRLNREKMQSDWDWKQPPLWVRQVHGTKVVYASEDDHTIQADGVWTDKQQTVCLILTADCLPVLLCHKTGSCVAAVHAGWKGLAAGVLESALHLLPDTPDNMMAFLGPAIGPACFEVGPEVRDTFLAEVPESEKAFIAGKGDRWQADLYHLARLRLEKNGLTAIYGGDCCTFTEEERFYSYRRDGKLSGRIASAIWLE</sequence>
<evidence type="ECO:0000256" key="2">
    <source>
        <dbReference type="ARBA" id="ARBA00007353"/>
    </source>
</evidence>
<evidence type="ECO:0000256" key="6">
    <source>
        <dbReference type="ARBA" id="ARBA00022833"/>
    </source>
</evidence>
<organism evidence="10">
    <name type="scientific">invertebrate metagenome</name>
    <dbReference type="NCBI Taxonomy" id="1711999"/>
    <lineage>
        <taxon>unclassified sequences</taxon>
        <taxon>metagenomes</taxon>
        <taxon>organismal metagenomes</taxon>
    </lineage>
</organism>
<dbReference type="Pfam" id="PF02578">
    <property type="entry name" value="Cu-oxidase_4"/>
    <property type="match status" value="1"/>
</dbReference>
<dbReference type="PANTHER" id="PTHR30616">
    <property type="entry name" value="UNCHARACTERIZED PROTEIN YFIH"/>
    <property type="match status" value="1"/>
</dbReference>
<keyword evidence="5" id="KW-0378">Hydrolase</keyword>
<gene>
    <name evidence="10" type="primary">yfiH</name>
    <name evidence="10" type="ORF">CI610_00659</name>
</gene>
<dbReference type="SUPFAM" id="SSF64438">
    <property type="entry name" value="CNF1/YfiH-like putative cysteine hydrolases"/>
    <property type="match status" value="1"/>
</dbReference>
<dbReference type="GO" id="GO:0017061">
    <property type="term" value="F:S-methyl-5-thioadenosine phosphorylase activity"/>
    <property type="evidence" value="ECO:0007669"/>
    <property type="project" value="UniProtKB-EC"/>
</dbReference>
<evidence type="ECO:0000313" key="10">
    <source>
        <dbReference type="EMBL" id="PJE80376.1"/>
    </source>
</evidence>
<dbReference type="CDD" id="cd16833">
    <property type="entry name" value="YfiH"/>
    <property type="match status" value="1"/>
</dbReference>
<keyword evidence="4" id="KW-0479">Metal-binding</keyword>
<dbReference type="InterPro" id="IPR038371">
    <property type="entry name" value="Cu_polyphenol_OxRdtase_sf"/>
</dbReference>
<reference evidence="10" key="1">
    <citation type="journal article" date="2017" name="Appl. Environ. Microbiol.">
        <title>Molecular characterization of an Endozoicomonas-like organism causing infection in king scallop Pecten maximus L.</title>
        <authorList>
            <person name="Cano I."/>
            <person name="van Aerle R."/>
            <person name="Ross S."/>
            <person name="Verner-Jeffreys D.W."/>
            <person name="Paley R.K."/>
            <person name="Rimmer G."/>
            <person name="Ryder D."/>
            <person name="Hooper P."/>
            <person name="Stone D."/>
            <person name="Feist S.W."/>
        </authorList>
    </citation>
    <scope>NUCLEOTIDE SEQUENCE</scope>
</reference>
<evidence type="ECO:0000256" key="8">
    <source>
        <dbReference type="ARBA" id="ARBA00048968"/>
    </source>
</evidence>
<comment type="catalytic activity">
    <reaction evidence="8">
        <text>adenosine + phosphate = alpha-D-ribose 1-phosphate + adenine</text>
        <dbReference type="Rhea" id="RHEA:27642"/>
        <dbReference type="ChEBI" id="CHEBI:16335"/>
        <dbReference type="ChEBI" id="CHEBI:16708"/>
        <dbReference type="ChEBI" id="CHEBI:43474"/>
        <dbReference type="ChEBI" id="CHEBI:57720"/>
        <dbReference type="EC" id="2.4.2.1"/>
    </reaction>
    <physiologicalReaction direction="left-to-right" evidence="8">
        <dbReference type="Rhea" id="RHEA:27643"/>
    </physiologicalReaction>
</comment>
<protein>
    <submittedName>
        <fullName evidence="10">Laccase domain protein YfiH</fullName>
    </submittedName>
</protein>
<dbReference type="GO" id="GO:0005507">
    <property type="term" value="F:copper ion binding"/>
    <property type="evidence" value="ECO:0007669"/>
    <property type="project" value="TreeGrafter"/>
</dbReference>
<evidence type="ECO:0000256" key="5">
    <source>
        <dbReference type="ARBA" id="ARBA00022801"/>
    </source>
</evidence>
<dbReference type="NCBIfam" id="TIGR00726">
    <property type="entry name" value="peptidoglycan editing factor PgeF"/>
    <property type="match status" value="1"/>
</dbReference>
<dbReference type="PANTHER" id="PTHR30616:SF2">
    <property type="entry name" value="PURINE NUCLEOSIDE PHOSPHORYLASE LACC1"/>
    <property type="match status" value="1"/>
</dbReference>
<evidence type="ECO:0000256" key="4">
    <source>
        <dbReference type="ARBA" id="ARBA00022723"/>
    </source>
</evidence>
<dbReference type="InterPro" id="IPR003730">
    <property type="entry name" value="Cu_polyphenol_OxRdtase"/>
</dbReference>
<evidence type="ECO:0000256" key="3">
    <source>
        <dbReference type="ARBA" id="ARBA00022679"/>
    </source>
</evidence>
<evidence type="ECO:0000256" key="7">
    <source>
        <dbReference type="ARBA" id="ARBA00047989"/>
    </source>
</evidence>
<dbReference type="GO" id="GO:0016787">
    <property type="term" value="F:hydrolase activity"/>
    <property type="evidence" value="ECO:0007669"/>
    <property type="project" value="UniProtKB-KW"/>
</dbReference>
<dbReference type="InterPro" id="IPR011324">
    <property type="entry name" value="Cytotoxic_necrot_fac-like_cat"/>
</dbReference>
<dbReference type="EMBL" id="NSIT01000020">
    <property type="protein sequence ID" value="PJE80376.1"/>
    <property type="molecule type" value="Genomic_DNA"/>
</dbReference>
<evidence type="ECO:0000256" key="1">
    <source>
        <dbReference type="ARBA" id="ARBA00000553"/>
    </source>
</evidence>